<accession>A0A1G2KQR7</accession>
<dbReference type="Gene3D" id="3.40.50.10400">
    <property type="entry name" value="Hypothetical protein PA1492"/>
    <property type="match status" value="1"/>
</dbReference>
<reference evidence="1 2" key="1">
    <citation type="journal article" date="2016" name="Nat. Commun.">
        <title>Thousands of microbial genomes shed light on interconnected biogeochemical processes in an aquifer system.</title>
        <authorList>
            <person name="Anantharaman K."/>
            <person name="Brown C.T."/>
            <person name="Hug L.A."/>
            <person name="Sharon I."/>
            <person name="Castelle C.J."/>
            <person name="Probst A.J."/>
            <person name="Thomas B.C."/>
            <person name="Singh A."/>
            <person name="Wilkins M.J."/>
            <person name="Karaoz U."/>
            <person name="Brodie E.L."/>
            <person name="Williams K.H."/>
            <person name="Hubbard S.S."/>
            <person name="Banfield J.F."/>
        </authorList>
    </citation>
    <scope>NUCLEOTIDE SEQUENCE [LARGE SCALE GENOMIC DNA]</scope>
</reference>
<dbReference type="SUPFAM" id="SSF52309">
    <property type="entry name" value="N-(deoxy)ribosyltransferase-like"/>
    <property type="match status" value="1"/>
</dbReference>
<evidence type="ECO:0000313" key="2">
    <source>
        <dbReference type="Proteomes" id="UP000177811"/>
    </source>
</evidence>
<dbReference type="Proteomes" id="UP000177811">
    <property type="component" value="Unassembled WGS sequence"/>
</dbReference>
<comment type="caution">
    <text evidence="1">The sequence shown here is derived from an EMBL/GenBank/DDBJ whole genome shotgun (WGS) entry which is preliminary data.</text>
</comment>
<evidence type="ECO:0000313" key="1">
    <source>
        <dbReference type="EMBL" id="OHA01614.1"/>
    </source>
</evidence>
<organism evidence="1 2">
    <name type="scientific">Candidatus Sungbacteria bacterium RIFCSPHIGHO2_02_FULL_51_29</name>
    <dbReference type="NCBI Taxonomy" id="1802273"/>
    <lineage>
        <taxon>Bacteria</taxon>
        <taxon>Candidatus Sungiibacteriota</taxon>
    </lineage>
</organism>
<sequence length="159" mass="18508">MAEDRIWTPERLVLLVEAKTFEELHRIAEDILPLHEQPLGMLCGPISTGGEGSIGANIAIFEKTIAQLLAEGRRLFNQVPFEEPMHRIMGADDGYYRGPDQLLENFYLPIFESGVIKYFWFLPTWESSYGARWERRNAERLEIPYETLTAEWYERVKKA</sequence>
<dbReference type="AlphaFoldDB" id="A0A1G2KQR7"/>
<proteinExistence type="predicted"/>
<dbReference type="EMBL" id="MHQL01000058">
    <property type="protein sequence ID" value="OHA01614.1"/>
    <property type="molecule type" value="Genomic_DNA"/>
</dbReference>
<protein>
    <submittedName>
        <fullName evidence="1">Uncharacterized protein</fullName>
    </submittedName>
</protein>
<name>A0A1G2KQR7_9BACT</name>
<gene>
    <name evidence="1" type="ORF">A3C16_02550</name>
</gene>